<keyword evidence="10" id="KW-1185">Reference proteome</keyword>
<evidence type="ECO:0000313" key="9">
    <source>
        <dbReference type="EMBL" id="TXF90898.1"/>
    </source>
</evidence>
<dbReference type="InterPro" id="IPR052034">
    <property type="entry name" value="NasD-like"/>
</dbReference>
<dbReference type="NCBIfam" id="TIGR02378">
    <property type="entry name" value="nirD_assim_sml"/>
    <property type="match status" value="1"/>
</dbReference>
<dbReference type="Pfam" id="PF13806">
    <property type="entry name" value="Rieske_2"/>
    <property type="match status" value="1"/>
</dbReference>
<feature type="domain" description="Rieske" evidence="8">
    <location>
        <begin position="19"/>
        <end position="121"/>
    </location>
</feature>
<evidence type="ECO:0000313" key="10">
    <source>
        <dbReference type="Proteomes" id="UP000321907"/>
    </source>
</evidence>
<dbReference type="GO" id="GO:0008942">
    <property type="term" value="F:nitrite reductase [NAD(P)H] activity"/>
    <property type="evidence" value="ECO:0007669"/>
    <property type="project" value="InterPro"/>
</dbReference>
<comment type="caution">
    <text evidence="9">The sequence shown here is derived from an EMBL/GenBank/DDBJ whole genome shotgun (WGS) entry which is preliminary data.</text>
</comment>
<evidence type="ECO:0000256" key="1">
    <source>
        <dbReference type="ARBA" id="ARBA00022617"/>
    </source>
</evidence>
<dbReference type="RefSeq" id="WP_147929356.1">
    <property type="nucleotide sequence ID" value="NZ_VOXD01000004.1"/>
</dbReference>
<dbReference type="Gene3D" id="2.102.10.10">
    <property type="entry name" value="Rieske [2Fe-2S] iron-sulphur domain"/>
    <property type="match status" value="1"/>
</dbReference>
<dbReference type="InterPro" id="IPR036922">
    <property type="entry name" value="Rieske_2Fe-2S_sf"/>
</dbReference>
<keyword evidence="3" id="KW-0479">Metal-binding</keyword>
<keyword evidence="6" id="KW-0411">Iron-sulfur</keyword>
<dbReference type="SUPFAM" id="SSF50022">
    <property type="entry name" value="ISP domain"/>
    <property type="match status" value="1"/>
</dbReference>
<dbReference type="InterPro" id="IPR012748">
    <property type="entry name" value="Rieske-like_NirD"/>
</dbReference>
<evidence type="ECO:0000256" key="5">
    <source>
        <dbReference type="ARBA" id="ARBA00023004"/>
    </source>
</evidence>
<dbReference type="PANTHER" id="PTHR43809:SF1">
    <property type="entry name" value="NITRITE REDUCTASE (NADH) LARGE SUBUNIT"/>
    <property type="match status" value="1"/>
</dbReference>
<protein>
    <submittedName>
        <fullName evidence="9">Nitrite reductase small subunit NirD</fullName>
    </submittedName>
</protein>
<name>A0A5C7FS86_9BACT</name>
<dbReference type="GO" id="GO:0046872">
    <property type="term" value="F:metal ion binding"/>
    <property type="evidence" value="ECO:0007669"/>
    <property type="project" value="UniProtKB-KW"/>
</dbReference>
<gene>
    <name evidence="9" type="primary">nirD</name>
    <name evidence="9" type="ORF">FUA23_03620</name>
</gene>
<reference evidence="9 10" key="1">
    <citation type="submission" date="2019-08" db="EMBL/GenBank/DDBJ databases">
        <title>Lewinella sp. strain SSH13 Genome sequencing and assembly.</title>
        <authorList>
            <person name="Kim I."/>
        </authorList>
    </citation>
    <scope>NUCLEOTIDE SEQUENCE [LARGE SCALE GENOMIC DNA]</scope>
    <source>
        <strain evidence="9 10">SSH13</strain>
    </source>
</reference>
<dbReference type="AlphaFoldDB" id="A0A5C7FS86"/>
<dbReference type="OrthoDB" id="516687at2"/>
<evidence type="ECO:0000256" key="7">
    <source>
        <dbReference type="ARBA" id="ARBA00023063"/>
    </source>
</evidence>
<keyword evidence="4" id="KW-0560">Oxidoreductase</keyword>
<dbReference type="EMBL" id="VOXD01000004">
    <property type="protein sequence ID" value="TXF90898.1"/>
    <property type="molecule type" value="Genomic_DNA"/>
</dbReference>
<evidence type="ECO:0000256" key="6">
    <source>
        <dbReference type="ARBA" id="ARBA00023014"/>
    </source>
</evidence>
<keyword evidence="1" id="KW-0349">Heme</keyword>
<dbReference type="InterPro" id="IPR017941">
    <property type="entry name" value="Rieske_2Fe-2S"/>
</dbReference>
<evidence type="ECO:0000256" key="3">
    <source>
        <dbReference type="ARBA" id="ARBA00022723"/>
    </source>
</evidence>
<keyword evidence="2" id="KW-0001">2Fe-2S</keyword>
<evidence type="ECO:0000256" key="2">
    <source>
        <dbReference type="ARBA" id="ARBA00022714"/>
    </source>
</evidence>
<dbReference type="Proteomes" id="UP000321907">
    <property type="component" value="Unassembled WGS sequence"/>
</dbReference>
<dbReference type="CDD" id="cd03529">
    <property type="entry name" value="Rieske_NirD"/>
    <property type="match status" value="1"/>
</dbReference>
<proteinExistence type="predicted"/>
<evidence type="ECO:0000259" key="8">
    <source>
        <dbReference type="PROSITE" id="PS51296"/>
    </source>
</evidence>
<evidence type="ECO:0000256" key="4">
    <source>
        <dbReference type="ARBA" id="ARBA00023002"/>
    </source>
</evidence>
<dbReference type="GO" id="GO:0051537">
    <property type="term" value="F:2 iron, 2 sulfur cluster binding"/>
    <property type="evidence" value="ECO:0007669"/>
    <property type="project" value="UniProtKB-KW"/>
</dbReference>
<dbReference type="GO" id="GO:0042128">
    <property type="term" value="P:nitrate assimilation"/>
    <property type="evidence" value="ECO:0007669"/>
    <property type="project" value="UniProtKB-KW"/>
</dbReference>
<sequence length="125" mass="13858">MTTSPPQYQTVQPEAVTNWYKAGRTDQFPVGAGATIKYGDRQIAVFYFPRQDKWYACQNLCPHKLENVLGRGLIGEQEGIPKVACPLHKKTFSLTTGENLNGDCPPVAVYPVDVKDGYVYVGFAD</sequence>
<dbReference type="PROSITE" id="PS51296">
    <property type="entry name" value="RIESKE"/>
    <property type="match status" value="1"/>
</dbReference>
<keyword evidence="7" id="KW-0534">Nitrate assimilation</keyword>
<organism evidence="9 10">
    <name type="scientific">Neolewinella aurantiaca</name>
    <dbReference type="NCBI Taxonomy" id="2602767"/>
    <lineage>
        <taxon>Bacteria</taxon>
        <taxon>Pseudomonadati</taxon>
        <taxon>Bacteroidota</taxon>
        <taxon>Saprospiria</taxon>
        <taxon>Saprospirales</taxon>
        <taxon>Lewinellaceae</taxon>
        <taxon>Neolewinella</taxon>
    </lineage>
</organism>
<accession>A0A5C7FS86</accession>
<dbReference type="PANTHER" id="PTHR43809">
    <property type="entry name" value="NITRITE REDUCTASE (NADH) LARGE SUBUNIT"/>
    <property type="match status" value="1"/>
</dbReference>
<keyword evidence="5" id="KW-0408">Iron</keyword>